<name>A0A1F7USL5_9BACT</name>
<dbReference type="EMBL" id="MGEJ01000008">
    <property type="protein sequence ID" value="OGL81281.1"/>
    <property type="molecule type" value="Genomic_DNA"/>
</dbReference>
<proteinExistence type="predicted"/>
<feature type="transmembrane region" description="Helical" evidence="1">
    <location>
        <begin position="5"/>
        <end position="25"/>
    </location>
</feature>
<keyword evidence="1" id="KW-1133">Transmembrane helix</keyword>
<keyword evidence="1" id="KW-0812">Transmembrane</keyword>
<evidence type="ECO:0000256" key="1">
    <source>
        <dbReference type="SAM" id="Phobius"/>
    </source>
</evidence>
<reference evidence="2 3" key="1">
    <citation type="journal article" date="2016" name="Nat. Commun.">
        <title>Thousands of microbial genomes shed light on interconnected biogeochemical processes in an aquifer system.</title>
        <authorList>
            <person name="Anantharaman K."/>
            <person name="Brown C.T."/>
            <person name="Hug L.A."/>
            <person name="Sharon I."/>
            <person name="Castelle C.J."/>
            <person name="Probst A.J."/>
            <person name="Thomas B.C."/>
            <person name="Singh A."/>
            <person name="Wilkins M.J."/>
            <person name="Karaoz U."/>
            <person name="Brodie E.L."/>
            <person name="Williams K.H."/>
            <person name="Hubbard S.S."/>
            <person name="Banfield J.F."/>
        </authorList>
    </citation>
    <scope>NUCLEOTIDE SEQUENCE [LARGE SCALE GENOMIC DNA]</scope>
</reference>
<accession>A0A1F7USL5</accession>
<feature type="transmembrane region" description="Helical" evidence="1">
    <location>
        <begin position="70"/>
        <end position="93"/>
    </location>
</feature>
<protein>
    <submittedName>
        <fullName evidence="2">Uncharacterized protein</fullName>
    </submittedName>
</protein>
<organism evidence="2 3">
    <name type="scientific">Candidatus Uhrbacteria bacterium RIFCSPLOWO2_01_FULL_47_24</name>
    <dbReference type="NCBI Taxonomy" id="1802401"/>
    <lineage>
        <taxon>Bacteria</taxon>
        <taxon>Candidatus Uhriibacteriota</taxon>
    </lineage>
</organism>
<sequence length="132" mass="14991">MLPLILLGIGSIVSWGAWIFVMVRFDPFVGKWIAHGLFYASLALALQGTLMLAGMFWYKHKYGRTGRRAEVGIIARQAALFVCFIIVVFILSARDILKWWNIAPLAVLTFTIELFFISLSRKTHSNHIYASK</sequence>
<keyword evidence="1" id="KW-0472">Membrane</keyword>
<evidence type="ECO:0000313" key="2">
    <source>
        <dbReference type="EMBL" id="OGL81281.1"/>
    </source>
</evidence>
<feature type="transmembrane region" description="Helical" evidence="1">
    <location>
        <begin position="37"/>
        <end position="58"/>
    </location>
</feature>
<dbReference type="Proteomes" id="UP000176897">
    <property type="component" value="Unassembled WGS sequence"/>
</dbReference>
<dbReference type="AlphaFoldDB" id="A0A1F7USL5"/>
<dbReference type="STRING" id="1802401.A3B21_03630"/>
<comment type="caution">
    <text evidence="2">The sequence shown here is derived from an EMBL/GenBank/DDBJ whole genome shotgun (WGS) entry which is preliminary data.</text>
</comment>
<gene>
    <name evidence="2" type="ORF">A3B21_03630</name>
</gene>
<evidence type="ECO:0000313" key="3">
    <source>
        <dbReference type="Proteomes" id="UP000176897"/>
    </source>
</evidence>
<feature type="transmembrane region" description="Helical" evidence="1">
    <location>
        <begin position="99"/>
        <end position="119"/>
    </location>
</feature>